<dbReference type="PROSITE" id="PS51257">
    <property type="entry name" value="PROKAR_LIPOPROTEIN"/>
    <property type="match status" value="1"/>
</dbReference>
<evidence type="ECO:0000313" key="2">
    <source>
        <dbReference type="Proteomes" id="UP001330184"/>
    </source>
</evidence>
<dbReference type="AlphaFoldDB" id="A0AA48HGW9"/>
<name>A0AA48HGW9_9FLAO</name>
<gene>
    <name evidence="1" type="ORF">MACH07_08550</name>
</gene>
<keyword evidence="2" id="KW-1185">Reference proteome</keyword>
<evidence type="ECO:0000313" key="1">
    <source>
        <dbReference type="EMBL" id="BDW92023.1"/>
    </source>
</evidence>
<organism evidence="1 2">
    <name type="scientific">Flagellimonas marinaquae</name>
    <dbReference type="NCBI Taxonomy" id="254955"/>
    <lineage>
        <taxon>Bacteria</taxon>
        <taxon>Pseudomonadati</taxon>
        <taxon>Bacteroidota</taxon>
        <taxon>Flavobacteriia</taxon>
        <taxon>Flavobacteriales</taxon>
        <taxon>Flavobacteriaceae</taxon>
        <taxon>Flagellimonas</taxon>
    </lineage>
</organism>
<dbReference type="Proteomes" id="UP001330184">
    <property type="component" value="Chromosome"/>
</dbReference>
<protein>
    <recommendedName>
        <fullName evidence="3">Cytochrome c</fullName>
    </recommendedName>
</protein>
<proteinExistence type="predicted"/>
<dbReference type="RefSeq" id="WP_338196902.1">
    <property type="nucleotide sequence ID" value="NZ_AP027268.1"/>
</dbReference>
<accession>A0AA48HGW9</accession>
<reference evidence="1 2" key="1">
    <citation type="submission" date="2023-01" db="EMBL/GenBank/DDBJ databases">
        <title>Complete genome sequence of Muricauda aquimarina strain IFOP_LL357.</title>
        <authorList>
            <person name="Gajardo G."/>
            <person name="Ueki S."/>
            <person name="Maruyama F."/>
        </authorList>
    </citation>
    <scope>NUCLEOTIDE SEQUENCE [LARGE SCALE GENOMIC DNA]</scope>
    <source>
        <strain evidence="1 2">IFOP_LL357</strain>
    </source>
</reference>
<evidence type="ECO:0008006" key="3">
    <source>
        <dbReference type="Google" id="ProtNLM"/>
    </source>
</evidence>
<sequence>MKNILTYSLVILITATSCTEKNKEQTTSKNKIQQSVNPNGDSELAILMREMFDEAESIKQQIANGKPVKLNIDHEKMLTAHATEPEKTASGQYKVFADLYLQSIKNLESAKAKQMDSLYNTMVVSCLNCHKALCPGPLVRIKKLQRL</sequence>
<dbReference type="EMBL" id="AP027268">
    <property type="protein sequence ID" value="BDW92023.1"/>
    <property type="molecule type" value="Genomic_DNA"/>
</dbReference>